<evidence type="ECO:0000313" key="1">
    <source>
        <dbReference type="EMBL" id="KTB36924.1"/>
    </source>
</evidence>
<proteinExistence type="predicted"/>
<accession>A0A0W0FKR2</accession>
<dbReference type="EMBL" id="LATX01001874">
    <property type="protein sequence ID" value="KTB36924.1"/>
    <property type="molecule type" value="Genomic_DNA"/>
</dbReference>
<dbReference type="Proteomes" id="UP000054988">
    <property type="component" value="Unassembled WGS sequence"/>
</dbReference>
<gene>
    <name evidence="1" type="ORF">WG66_10494</name>
</gene>
<dbReference type="AlphaFoldDB" id="A0A0W0FKR2"/>
<comment type="caution">
    <text evidence="1">The sequence shown here is derived from an EMBL/GenBank/DDBJ whole genome shotgun (WGS) entry which is preliminary data.</text>
</comment>
<reference evidence="1 2" key="1">
    <citation type="submission" date="2015-12" db="EMBL/GenBank/DDBJ databases">
        <title>Draft genome sequence of Moniliophthora roreri, the causal agent of frosty pod rot of cacao.</title>
        <authorList>
            <person name="Aime M.C."/>
            <person name="Diaz-Valderrama J.R."/>
            <person name="Kijpornyongpan T."/>
            <person name="Phillips-Mora W."/>
        </authorList>
    </citation>
    <scope>NUCLEOTIDE SEQUENCE [LARGE SCALE GENOMIC DNA]</scope>
    <source>
        <strain evidence="1 2">MCA 2952</strain>
    </source>
</reference>
<sequence>MVLHHASPSYYDQRLGMTEIEYTLMNALDLSGAYSSSL</sequence>
<organism evidence="1 2">
    <name type="scientific">Moniliophthora roreri</name>
    <name type="common">Frosty pod rot fungus</name>
    <name type="synonym">Monilia roreri</name>
    <dbReference type="NCBI Taxonomy" id="221103"/>
    <lineage>
        <taxon>Eukaryota</taxon>
        <taxon>Fungi</taxon>
        <taxon>Dikarya</taxon>
        <taxon>Basidiomycota</taxon>
        <taxon>Agaricomycotina</taxon>
        <taxon>Agaricomycetes</taxon>
        <taxon>Agaricomycetidae</taxon>
        <taxon>Agaricales</taxon>
        <taxon>Marasmiineae</taxon>
        <taxon>Marasmiaceae</taxon>
        <taxon>Moniliophthora</taxon>
    </lineage>
</organism>
<name>A0A0W0FKR2_MONRR</name>
<protein>
    <submittedName>
        <fullName evidence="1">Uncharacterized protein</fullName>
    </submittedName>
</protein>
<evidence type="ECO:0000313" key="2">
    <source>
        <dbReference type="Proteomes" id="UP000054988"/>
    </source>
</evidence>